<dbReference type="InterPro" id="IPR043153">
    <property type="entry name" value="DENN_C"/>
</dbReference>
<reference evidence="2" key="1">
    <citation type="submission" date="2018-04" db="EMBL/GenBank/DDBJ databases">
        <authorList>
            <person name="Go L.Y."/>
            <person name="Mitchell J.A."/>
        </authorList>
    </citation>
    <scope>NUCLEOTIDE SEQUENCE</scope>
    <source>
        <tissue evidence="2">Whole organism</tissue>
    </source>
</reference>
<dbReference type="PANTHER" id="PTHR15288">
    <property type="entry name" value="DENN DOMAIN-CONTAINING PROTEIN 2"/>
    <property type="match status" value="1"/>
</dbReference>
<gene>
    <name evidence="3" type="primary">CSON001458</name>
</gene>
<feature type="domain" description="UDENN" evidence="1">
    <location>
        <begin position="327"/>
        <end position="721"/>
    </location>
</feature>
<name>A0A336LVS7_CULSO</name>
<protein>
    <submittedName>
        <fullName evidence="3">CSON001458 protein</fullName>
    </submittedName>
</protein>
<dbReference type="VEuPathDB" id="VectorBase:CSON001458"/>
<dbReference type="PROSITE" id="PS50211">
    <property type="entry name" value="DENN"/>
    <property type="match status" value="1"/>
</dbReference>
<dbReference type="InterPro" id="IPR037516">
    <property type="entry name" value="Tripartite_DENN"/>
</dbReference>
<dbReference type="EMBL" id="UFQS01000121">
    <property type="protein sequence ID" value="SSX00047.1"/>
    <property type="molecule type" value="Genomic_DNA"/>
</dbReference>
<dbReference type="SMART" id="SM00799">
    <property type="entry name" value="DENN"/>
    <property type="match status" value="1"/>
</dbReference>
<dbReference type="AlphaFoldDB" id="A0A336LVS7"/>
<dbReference type="EMBL" id="UFQT01000121">
    <property type="protein sequence ID" value="SSX20427.1"/>
    <property type="molecule type" value="Genomic_DNA"/>
</dbReference>
<dbReference type="Gene3D" id="3.30.450.200">
    <property type="match status" value="1"/>
</dbReference>
<evidence type="ECO:0000313" key="3">
    <source>
        <dbReference type="EMBL" id="SSX20427.1"/>
    </source>
</evidence>
<dbReference type="OMA" id="LANINYK"/>
<sequence>MNNNNSKVQFIKNQFETLSKIQDDIVITAGSKKKPIFERAHTSLNLFETNIRANSNKTVLKQQNDGKRSSIKRSPAFRKMGDKVLKSTYCEKLLETSVEDKRKFNDTIKRALKKPLPKGPPPRKPKRTFETNVKELIWLDNKTRTLSLSNKKDLNLIPSNISSCQLKHNVNDTCEKLYMDPCTTQSICNKHVIDTNDLHYMCSTIKDNPVGLYINQNDETAYDQINILVDTVFSEKAKEKSNVNNLTRSLTEQRKDYVRRTANRKEEYRKTINSLYSSKKQKSYNDTEISLEPIKERLDKYEQLIESNFTESQERNILSESEDQQEHLFSSCSLIAYDITKKKSYIKWTYPYNIEVPENLAELVFPSNELVHEHKISDQSYIQILTNTEGTTTYAFCTRVAPEGSDTILLPLAYCIITQNLLPTFYFCLLKELESRHGQSESIIKSILKNLRNQKLPKPGEQLYCSKFQVNCPQHIKYTKRLSLENYPKWMYAADTKSRRINDVLFVVKRPQDLRLENTEISDLYNILGAETLLTVFSSLLLERKLVLISSSINSLSMCIIGLNRILYPFKWLFPQVVCLPDNLIDMCQAPFPVLIGCSKQINNTIEDGLIVNLDSKTIDQFCGDENSIIPKEFRKSLRTSLELVSLLDGNRTLSSALISEAFLRFFVELLCGININNFDKREFIQSRKNLSVKLFLDWFIETTINNKQRSIKLSTFLPEN</sequence>
<dbReference type="InterPro" id="IPR051942">
    <property type="entry name" value="DENN_domain_containing_2"/>
</dbReference>
<dbReference type="Pfam" id="PF02141">
    <property type="entry name" value="DENN"/>
    <property type="match status" value="1"/>
</dbReference>
<organism evidence="3">
    <name type="scientific">Culicoides sonorensis</name>
    <name type="common">Biting midge</name>
    <dbReference type="NCBI Taxonomy" id="179676"/>
    <lineage>
        <taxon>Eukaryota</taxon>
        <taxon>Metazoa</taxon>
        <taxon>Ecdysozoa</taxon>
        <taxon>Arthropoda</taxon>
        <taxon>Hexapoda</taxon>
        <taxon>Insecta</taxon>
        <taxon>Pterygota</taxon>
        <taxon>Neoptera</taxon>
        <taxon>Endopterygota</taxon>
        <taxon>Diptera</taxon>
        <taxon>Nematocera</taxon>
        <taxon>Chironomoidea</taxon>
        <taxon>Ceratopogonidae</taxon>
        <taxon>Ceratopogoninae</taxon>
        <taxon>Culicoides</taxon>
        <taxon>Monoculicoides</taxon>
    </lineage>
</organism>
<dbReference type="PANTHER" id="PTHR15288:SF0">
    <property type="entry name" value="UDENN DOMAIN-CONTAINING PROTEIN"/>
    <property type="match status" value="1"/>
</dbReference>
<accession>A0A336LVS7</accession>
<dbReference type="InterPro" id="IPR001194">
    <property type="entry name" value="cDENN_dom"/>
</dbReference>
<proteinExistence type="predicted"/>
<evidence type="ECO:0000259" key="1">
    <source>
        <dbReference type="PROSITE" id="PS50211"/>
    </source>
</evidence>
<dbReference type="Gene3D" id="3.40.50.11500">
    <property type="match status" value="1"/>
</dbReference>
<reference evidence="3" key="2">
    <citation type="submission" date="2018-07" db="EMBL/GenBank/DDBJ databases">
        <authorList>
            <person name="Quirk P.G."/>
            <person name="Krulwich T.A."/>
        </authorList>
    </citation>
    <scope>NUCLEOTIDE SEQUENCE</scope>
</reference>
<evidence type="ECO:0000313" key="2">
    <source>
        <dbReference type="EMBL" id="SSX00047.1"/>
    </source>
</evidence>